<protein>
    <submittedName>
        <fullName evidence="6">Site-specific integrase</fullName>
    </submittedName>
</protein>
<comment type="similarity">
    <text evidence="1">Belongs to the 'phage' integrase family.</text>
</comment>
<dbReference type="RefSeq" id="WP_135839579.1">
    <property type="nucleotide sequence ID" value="NZ_SRRO01000001.1"/>
</dbReference>
<sequence>MCRDCQEQHAAHTTFTTTGDADAWLAGVRTDIVREVYLCPVERKAREEAEAAARQTFSAYAEGWLENRRGPDGTPLRPRTRLLYRSMLDRELLPAFGPTRLDQITRAQIKKWHGGLPSHRRTGNAHAYGLLRTILSSAVDEELLAVNPAILKGAGQTKRQRTIEPATVPELEAIAARMPGSYGMAVLLAGWCALRFGEVAELRRRDVSADGATLKSPPRAMTFRDGRVLVGEPKSDAGRRDITVPPHLRDALLQHLSAHARPRQDDLLFPSVRPPKGTCDCEHDGCSGGHLTGTTMFRWFDAGRRDADRPDLRFHDLRHTGLTLAAHAGATLPDLMKRAGHSSVNAAQVYKLGTVGLRTQRAPRASTTVHPSNLPVSRDSQLRRHFGLRASDATAGCTPTIGTVDPQRDPFKCP</sequence>
<dbReference type="GO" id="GO:0015074">
    <property type="term" value="P:DNA integration"/>
    <property type="evidence" value="ECO:0007669"/>
    <property type="project" value="UniProtKB-KW"/>
</dbReference>
<dbReference type="EMBL" id="SRRO01000001">
    <property type="protein sequence ID" value="TGN65076.1"/>
    <property type="molecule type" value="Genomic_DNA"/>
</dbReference>
<evidence type="ECO:0000256" key="1">
    <source>
        <dbReference type="ARBA" id="ARBA00008857"/>
    </source>
</evidence>
<dbReference type="PANTHER" id="PTHR30629:SF2">
    <property type="entry name" value="PROPHAGE INTEGRASE INTS-RELATED"/>
    <property type="match status" value="1"/>
</dbReference>
<comment type="caution">
    <text evidence="6">The sequence shown here is derived from an EMBL/GenBank/DDBJ whole genome shotgun (WGS) entry which is preliminary data.</text>
</comment>
<dbReference type="Pfam" id="PF14659">
    <property type="entry name" value="Phage_int_SAM_3"/>
    <property type="match status" value="1"/>
</dbReference>
<proteinExistence type="inferred from homology"/>
<gene>
    <name evidence="6" type="ORF">EXE59_14705</name>
</gene>
<dbReference type="InterPro" id="IPR050808">
    <property type="entry name" value="Phage_Integrase"/>
</dbReference>
<dbReference type="AlphaFoldDB" id="A0A4Z1CBR2"/>
<dbReference type="InterPro" id="IPR002104">
    <property type="entry name" value="Integrase_catalytic"/>
</dbReference>
<organism evidence="6 7">
    <name type="scientific">Nocardioides eburneiflavus</name>
    <dbReference type="NCBI Taxonomy" id="2518372"/>
    <lineage>
        <taxon>Bacteria</taxon>
        <taxon>Bacillati</taxon>
        <taxon>Actinomycetota</taxon>
        <taxon>Actinomycetes</taxon>
        <taxon>Propionibacteriales</taxon>
        <taxon>Nocardioidaceae</taxon>
        <taxon>Nocardioides</taxon>
    </lineage>
</organism>
<dbReference type="Gene3D" id="1.10.443.10">
    <property type="entry name" value="Intergrase catalytic core"/>
    <property type="match status" value="1"/>
</dbReference>
<dbReference type="Proteomes" id="UP000297496">
    <property type="component" value="Unassembled WGS sequence"/>
</dbReference>
<evidence type="ECO:0000259" key="5">
    <source>
        <dbReference type="PROSITE" id="PS51898"/>
    </source>
</evidence>
<dbReference type="CDD" id="cd00397">
    <property type="entry name" value="DNA_BRE_C"/>
    <property type="match status" value="1"/>
</dbReference>
<dbReference type="InterPro" id="IPR010998">
    <property type="entry name" value="Integrase_recombinase_N"/>
</dbReference>
<dbReference type="Pfam" id="PF00589">
    <property type="entry name" value="Phage_integrase"/>
    <property type="match status" value="1"/>
</dbReference>
<dbReference type="PROSITE" id="PS51898">
    <property type="entry name" value="TYR_RECOMBINASE"/>
    <property type="match status" value="1"/>
</dbReference>
<dbReference type="InterPro" id="IPR004107">
    <property type="entry name" value="Integrase_SAM-like_N"/>
</dbReference>
<dbReference type="GO" id="GO:0003677">
    <property type="term" value="F:DNA binding"/>
    <property type="evidence" value="ECO:0007669"/>
    <property type="project" value="UniProtKB-KW"/>
</dbReference>
<name>A0A4Z1CBR2_9ACTN</name>
<dbReference type="GO" id="GO:0006310">
    <property type="term" value="P:DNA recombination"/>
    <property type="evidence" value="ECO:0007669"/>
    <property type="project" value="UniProtKB-KW"/>
</dbReference>
<evidence type="ECO:0000256" key="2">
    <source>
        <dbReference type="ARBA" id="ARBA00022908"/>
    </source>
</evidence>
<reference evidence="6 7" key="1">
    <citation type="submission" date="2019-04" db="EMBL/GenBank/DDBJ databases">
        <title>Three New Species of Nocardioides, Nocardioides euryhalodurans sp. nov., Nocardioides seonyuensis sp. nov. and Nocardioides eburneoflavus sp. nov. Isolated from Soil.</title>
        <authorList>
            <person name="Roh S.G."/>
            <person name="Lee C."/>
            <person name="Kim M.-K."/>
            <person name="Kim S.B."/>
        </authorList>
    </citation>
    <scope>NUCLEOTIDE SEQUENCE [LARGE SCALE GENOMIC DNA]</scope>
    <source>
        <strain evidence="6 7">MMS17-SY213</strain>
    </source>
</reference>
<keyword evidence="2" id="KW-0229">DNA integration</keyword>
<dbReference type="SUPFAM" id="SSF56349">
    <property type="entry name" value="DNA breaking-rejoining enzymes"/>
    <property type="match status" value="1"/>
</dbReference>
<evidence type="ECO:0000256" key="3">
    <source>
        <dbReference type="ARBA" id="ARBA00023125"/>
    </source>
</evidence>
<evidence type="ECO:0000313" key="6">
    <source>
        <dbReference type="EMBL" id="TGN65076.1"/>
    </source>
</evidence>
<dbReference type="OrthoDB" id="1822491at2"/>
<keyword evidence="7" id="KW-1185">Reference proteome</keyword>
<dbReference type="InterPro" id="IPR013762">
    <property type="entry name" value="Integrase-like_cat_sf"/>
</dbReference>
<dbReference type="InterPro" id="IPR011010">
    <property type="entry name" value="DNA_brk_join_enz"/>
</dbReference>
<feature type="domain" description="Tyr recombinase" evidence="5">
    <location>
        <begin position="161"/>
        <end position="365"/>
    </location>
</feature>
<evidence type="ECO:0000256" key="4">
    <source>
        <dbReference type="ARBA" id="ARBA00023172"/>
    </source>
</evidence>
<accession>A0A4Z1CBR2</accession>
<dbReference type="Gene3D" id="1.10.150.130">
    <property type="match status" value="1"/>
</dbReference>
<keyword evidence="4" id="KW-0233">DNA recombination</keyword>
<evidence type="ECO:0000313" key="7">
    <source>
        <dbReference type="Proteomes" id="UP000297496"/>
    </source>
</evidence>
<keyword evidence="3" id="KW-0238">DNA-binding</keyword>
<dbReference type="PANTHER" id="PTHR30629">
    <property type="entry name" value="PROPHAGE INTEGRASE"/>
    <property type="match status" value="1"/>
</dbReference>